<dbReference type="InterPro" id="IPR050058">
    <property type="entry name" value="Ala-tRNA_ligase"/>
</dbReference>
<dbReference type="InterPro" id="IPR018163">
    <property type="entry name" value="Thr/Ala-tRNA-synth_IIc_edit"/>
</dbReference>
<organism evidence="11 12">
    <name type="scientific">Dipteronia dyeriana</name>
    <dbReference type="NCBI Taxonomy" id="168575"/>
    <lineage>
        <taxon>Eukaryota</taxon>
        <taxon>Viridiplantae</taxon>
        <taxon>Streptophyta</taxon>
        <taxon>Embryophyta</taxon>
        <taxon>Tracheophyta</taxon>
        <taxon>Spermatophyta</taxon>
        <taxon>Magnoliopsida</taxon>
        <taxon>eudicotyledons</taxon>
        <taxon>Gunneridae</taxon>
        <taxon>Pentapetalae</taxon>
        <taxon>rosids</taxon>
        <taxon>malvids</taxon>
        <taxon>Sapindales</taxon>
        <taxon>Sapindaceae</taxon>
        <taxon>Hippocastanoideae</taxon>
        <taxon>Acereae</taxon>
        <taxon>Dipteronia</taxon>
    </lineage>
</organism>
<keyword evidence="3" id="KW-0820">tRNA-binding</keyword>
<keyword evidence="12" id="KW-1185">Reference proteome</keyword>
<evidence type="ECO:0000256" key="9">
    <source>
        <dbReference type="ARBA" id="ARBA00023146"/>
    </source>
</evidence>
<dbReference type="EC" id="6.1.1.7" evidence="2"/>
<dbReference type="AlphaFoldDB" id="A0AAD9TUJ2"/>
<dbReference type="GO" id="GO:0006419">
    <property type="term" value="P:alanyl-tRNA aminoacylation"/>
    <property type="evidence" value="ECO:0007669"/>
    <property type="project" value="TreeGrafter"/>
</dbReference>
<evidence type="ECO:0000313" key="12">
    <source>
        <dbReference type="Proteomes" id="UP001280121"/>
    </source>
</evidence>
<dbReference type="GO" id="GO:0002161">
    <property type="term" value="F:aminoacyl-tRNA deacylase activity"/>
    <property type="evidence" value="ECO:0007669"/>
    <property type="project" value="TreeGrafter"/>
</dbReference>
<sequence>MTEEKLIAPNHTCTHMLNFAHQNSLHCCPILNRQTIDPEHLRRIESIVNEQIKAELNVFAKGATLADAKRVYPGPVRVVSIGQKVEDLLSDPENQEWSSISAELCGTVEGPIYQIPGKLKAFALLSEEGIAKGVRRITAVTTDSAFTMMDSACLLEQEVNDASKIEGSLLERKWLLCKAVWMQHQLQQLRKLISVPKLPYFSVDFFNPLDFKPVDTNCLIQLKRAQKMIAKENTRKAVKVAVEMAEVSASDGKAFCISHVEVGLDAAAVREVVLKVTNQKVVRLFALWIMHYILHTKKKKKKFKICASYIFKSN</sequence>
<proteinExistence type="inferred from homology"/>
<comment type="caution">
    <text evidence="11">The sequence shown here is derived from an EMBL/GenBank/DDBJ whole genome shotgun (WGS) entry which is preliminary data.</text>
</comment>
<evidence type="ECO:0000256" key="7">
    <source>
        <dbReference type="ARBA" id="ARBA00022884"/>
    </source>
</evidence>
<dbReference type="FunFam" id="3.30.980.10:FF:000004">
    <property type="entry name" value="Alanine--tRNA ligase, cytoplasmic"/>
    <property type="match status" value="1"/>
</dbReference>
<dbReference type="Gene3D" id="3.30.980.10">
    <property type="entry name" value="Threonyl-trna Synthetase, Chain A, domain 2"/>
    <property type="match status" value="1"/>
</dbReference>
<dbReference type="GO" id="GO:0009507">
    <property type="term" value="C:chloroplast"/>
    <property type="evidence" value="ECO:0007669"/>
    <property type="project" value="TreeGrafter"/>
</dbReference>
<dbReference type="PANTHER" id="PTHR11777:SF9">
    <property type="entry name" value="ALANINE--TRNA LIGASE, CYTOPLASMIC"/>
    <property type="match status" value="1"/>
</dbReference>
<name>A0AAD9TUJ2_9ROSI</name>
<keyword evidence="6" id="KW-0067">ATP-binding</keyword>
<evidence type="ECO:0000256" key="4">
    <source>
        <dbReference type="ARBA" id="ARBA00022598"/>
    </source>
</evidence>
<dbReference type="GO" id="GO:0005739">
    <property type="term" value="C:mitochondrion"/>
    <property type="evidence" value="ECO:0007669"/>
    <property type="project" value="TreeGrafter"/>
</dbReference>
<reference evidence="11" key="1">
    <citation type="journal article" date="2023" name="Plant J.">
        <title>Genome sequences and population genomics provide insights into the demographic history, inbreeding, and mutation load of two 'living fossil' tree species of Dipteronia.</title>
        <authorList>
            <person name="Feng Y."/>
            <person name="Comes H.P."/>
            <person name="Chen J."/>
            <person name="Zhu S."/>
            <person name="Lu R."/>
            <person name="Zhang X."/>
            <person name="Li P."/>
            <person name="Qiu J."/>
            <person name="Olsen K.M."/>
            <person name="Qiu Y."/>
        </authorList>
    </citation>
    <scope>NUCLEOTIDE SEQUENCE</scope>
    <source>
        <strain evidence="11">KIB01</strain>
    </source>
</reference>
<protein>
    <recommendedName>
        <fullName evidence="2">alanine--tRNA ligase</fullName>
        <ecNumber evidence="2">6.1.1.7</ecNumber>
    </recommendedName>
</protein>
<keyword evidence="9" id="KW-0030">Aminoacyl-tRNA synthetase</keyword>
<gene>
    <name evidence="11" type="ORF">Ddye_024293</name>
</gene>
<keyword evidence="8" id="KW-0648">Protein biosynthesis</keyword>
<evidence type="ECO:0000256" key="2">
    <source>
        <dbReference type="ARBA" id="ARBA00013168"/>
    </source>
</evidence>
<evidence type="ECO:0000256" key="6">
    <source>
        <dbReference type="ARBA" id="ARBA00022840"/>
    </source>
</evidence>
<dbReference type="EMBL" id="JANJYI010000007">
    <property type="protein sequence ID" value="KAK2642530.1"/>
    <property type="molecule type" value="Genomic_DNA"/>
</dbReference>
<keyword evidence="7" id="KW-0694">RNA-binding</keyword>
<feature type="domain" description="Threonyl/alanyl tRNA synthetase SAD" evidence="10">
    <location>
        <begin position="76"/>
        <end position="138"/>
    </location>
</feature>
<evidence type="ECO:0000256" key="8">
    <source>
        <dbReference type="ARBA" id="ARBA00022917"/>
    </source>
</evidence>
<dbReference type="GO" id="GO:0000049">
    <property type="term" value="F:tRNA binding"/>
    <property type="evidence" value="ECO:0007669"/>
    <property type="project" value="UniProtKB-KW"/>
</dbReference>
<accession>A0AAD9TUJ2</accession>
<evidence type="ECO:0000256" key="5">
    <source>
        <dbReference type="ARBA" id="ARBA00022741"/>
    </source>
</evidence>
<dbReference type="Proteomes" id="UP001280121">
    <property type="component" value="Unassembled WGS sequence"/>
</dbReference>
<evidence type="ECO:0000259" key="10">
    <source>
        <dbReference type="SMART" id="SM00863"/>
    </source>
</evidence>
<keyword evidence="5" id="KW-0547">Nucleotide-binding</keyword>
<comment type="similarity">
    <text evidence="1">Belongs to the class-II aminoacyl-tRNA synthetase family.</text>
</comment>
<keyword evidence="4" id="KW-0436">Ligase</keyword>
<dbReference type="GO" id="GO:0005524">
    <property type="term" value="F:ATP binding"/>
    <property type="evidence" value="ECO:0007669"/>
    <property type="project" value="UniProtKB-KW"/>
</dbReference>
<dbReference type="InterPro" id="IPR012947">
    <property type="entry name" value="tRNA_SAD"/>
</dbReference>
<dbReference type="GO" id="GO:0004813">
    <property type="term" value="F:alanine-tRNA ligase activity"/>
    <property type="evidence" value="ECO:0007669"/>
    <property type="project" value="UniProtKB-EC"/>
</dbReference>
<dbReference type="SMART" id="SM00863">
    <property type="entry name" value="tRNA_SAD"/>
    <property type="match status" value="1"/>
</dbReference>
<evidence type="ECO:0000313" key="11">
    <source>
        <dbReference type="EMBL" id="KAK2642530.1"/>
    </source>
</evidence>
<dbReference type="SUPFAM" id="SSF55186">
    <property type="entry name" value="ThrRS/AlaRS common domain"/>
    <property type="match status" value="1"/>
</dbReference>
<evidence type="ECO:0000256" key="3">
    <source>
        <dbReference type="ARBA" id="ARBA00022555"/>
    </source>
</evidence>
<evidence type="ECO:0000256" key="1">
    <source>
        <dbReference type="ARBA" id="ARBA00008226"/>
    </source>
</evidence>
<dbReference type="PANTHER" id="PTHR11777">
    <property type="entry name" value="ALANYL-TRNA SYNTHETASE"/>
    <property type="match status" value="1"/>
</dbReference>